<dbReference type="InterPro" id="IPR015899">
    <property type="entry name" value="UDP-GalPyranose_mutase_C"/>
</dbReference>
<dbReference type="PANTHER" id="PTHR21197:SF0">
    <property type="entry name" value="UDP-GALACTOPYRANOSE MUTASE"/>
    <property type="match status" value="1"/>
</dbReference>
<reference evidence="2" key="1">
    <citation type="journal article" date="2021" name="Proc. Natl. Acad. Sci. U.S.A.">
        <title>A Catalog of Tens of Thousands of Viruses from Human Metagenomes Reveals Hidden Associations with Chronic Diseases.</title>
        <authorList>
            <person name="Tisza M.J."/>
            <person name="Buck C.B."/>
        </authorList>
    </citation>
    <scope>NUCLEOTIDE SEQUENCE</scope>
    <source>
        <strain evidence="2">Ctrgt10</strain>
    </source>
</reference>
<evidence type="ECO:0000313" key="2">
    <source>
        <dbReference type="EMBL" id="DAD78061.1"/>
    </source>
</evidence>
<feature type="domain" description="UDP-galactopyranose mutase C-terminal" evidence="1">
    <location>
        <begin position="5"/>
        <end position="62"/>
    </location>
</feature>
<dbReference type="PANTHER" id="PTHR21197">
    <property type="entry name" value="UDP-GALACTOPYRANOSE MUTASE"/>
    <property type="match status" value="1"/>
</dbReference>
<proteinExistence type="predicted"/>
<dbReference type="GO" id="GO:0008767">
    <property type="term" value="F:UDP-galactopyranose mutase activity"/>
    <property type="evidence" value="ECO:0007669"/>
    <property type="project" value="InterPro"/>
</dbReference>
<evidence type="ECO:0000259" key="1">
    <source>
        <dbReference type="Pfam" id="PF03275"/>
    </source>
</evidence>
<dbReference type="EMBL" id="BK014839">
    <property type="protein sequence ID" value="DAD78061.1"/>
    <property type="molecule type" value="Genomic_DNA"/>
</dbReference>
<accession>A0A8S5M6X1</accession>
<dbReference type="Gene3D" id="3.40.50.720">
    <property type="entry name" value="NAD(P)-binding Rossmann-like Domain"/>
    <property type="match status" value="1"/>
</dbReference>
<dbReference type="GO" id="GO:0050660">
    <property type="term" value="F:flavin adenine dinucleotide binding"/>
    <property type="evidence" value="ECO:0007669"/>
    <property type="project" value="TreeGrafter"/>
</dbReference>
<organism evidence="2">
    <name type="scientific">Siphoviridae sp. ctrgt10</name>
    <dbReference type="NCBI Taxonomy" id="2826479"/>
    <lineage>
        <taxon>Viruses</taxon>
        <taxon>Duplodnaviria</taxon>
        <taxon>Heunggongvirae</taxon>
        <taxon>Uroviricota</taxon>
        <taxon>Caudoviricetes</taxon>
    </lineage>
</organism>
<name>A0A8S5M6X1_9CAUD</name>
<protein>
    <submittedName>
        <fullName evidence="2">UDP-galactopyranose mutase</fullName>
    </submittedName>
</protein>
<sequence>MGENPDVTLVSYEKASNWRKGKVRYYPIPTKDNLTLYQQYKAFATTYNPEIVFCGRIGSYQYNNMDKTIMLARQLANELCEDK</sequence>
<dbReference type="Pfam" id="PF03275">
    <property type="entry name" value="GLF"/>
    <property type="match status" value="1"/>
</dbReference>